<organism evidence="9 10">
    <name type="scientific">Dimargaris cristalligena</name>
    <dbReference type="NCBI Taxonomy" id="215637"/>
    <lineage>
        <taxon>Eukaryota</taxon>
        <taxon>Fungi</taxon>
        <taxon>Fungi incertae sedis</taxon>
        <taxon>Zoopagomycota</taxon>
        <taxon>Kickxellomycotina</taxon>
        <taxon>Dimargaritomycetes</taxon>
        <taxon>Dimargaritales</taxon>
        <taxon>Dimargaritaceae</taxon>
        <taxon>Dimargaris</taxon>
    </lineage>
</organism>
<evidence type="ECO:0000256" key="4">
    <source>
        <dbReference type="ARBA" id="ARBA00022771"/>
    </source>
</evidence>
<dbReference type="Pfam" id="PF00096">
    <property type="entry name" value="zf-C2H2"/>
    <property type="match status" value="2"/>
</dbReference>
<dbReference type="InterPro" id="IPR013087">
    <property type="entry name" value="Znf_C2H2_type"/>
</dbReference>
<evidence type="ECO:0000256" key="2">
    <source>
        <dbReference type="ARBA" id="ARBA00022723"/>
    </source>
</evidence>
<reference evidence="10" key="1">
    <citation type="journal article" date="2018" name="Nat. Microbiol.">
        <title>Leveraging single-cell genomics to expand the fungal tree of life.</title>
        <authorList>
            <person name="Ahrendt S.R."/>
            <person name="Quandt C.A."/>
            <person name="Ciobanu D."/>
            <person name="Clum A."/>
            <person name="Salamov A."/>
            <person name="Andreopoulos B."/>
            <person name="Cheng J.F."/>
            <person name="Woyke T."/>
            <person name="Pelin A."/>
            <person name="Henrissat B."/>
            <person name="Reynolds N.K."/>
            <person name="Benny G.L."/>
            <person name="Smith M.E."/>
            <person name="James T.Y."/>
            <person name="Grigoriev I.V."/>
        </authorList>
    </citation>
    <scope>NUCLEOTIDE SEQUENCE [LARGE SCALE GENOMIC DNA]</scope>
    <source>
        <strain evidence="10">RSA 468</strain>
    </source>
</reference>
<evidence type="ECO:0000313" key="10">
    <source>
        <dbReference type="Proteomes" id="UP000268162"/>
    </source>
</evidence>
<dbReference type="PANTHER" id="PTHR24394">
    <property type="entry name" value="ZINC FINGER PROTEIN"/>
    <property type="match status" value="1"/>
</dbReference>
<keyword evidence="5" id="KW-0862">Zinc</keyword>
<feature type="domain" description="C2H2-type" evidence="8">
    <location>
        <begin position="2"/>
        <end position="29"/>
    </location>
</feature>
<keyword evidence="4 7" id="KW-0863">Zinc-finger</keyword>
<dbReference type="FunFam" id="3.30.160.60:FF:000624">
    <property type="entry name" value="zinc finger protein 697"/>
    <property type="match status" value="1"/>
</dbReference>
<evidence type="ECO:0000256" key="1">
    <source>
        <dbReference type="ARBA" id="ARBA00004123"/>
    </source>
</evidence>
<evidence type="ECO:0000313" key="9">
    <source>
        <dbReference type="EMBL" id="RKP34739.1"/>
    </source>
</evidence>
<protein>
    <recommendedName>
        <fullName evidence="8">C2H2-type domain-containing protein</fullName>
    </recommendedName>
</protein>
<dbReference type="FunFam" id="3.30.160.60:FF:000145">
    <property type="entry name" value="Zinc finger protein 574"/>
    <property type="match status" value="1"/>
</dbReference>
<keyword evidence="2" id="KW-0479">Metal-binding</keyword>
<dbReference type="STRING" id="215637.A0A4V1J491"/>
<evidence type="ECO:0000256" key="5">
    <source>
        <dbReference type="ARBA" id="ARBA00022833"/>
    </source>
</evidence>
<dbReference type="Proteomes" id="UP000268162">
    <property type="component" value="Unassembled WGS sequence"/>
</dbReference>
<sequence length="79" mass="9460">PYKCPFCERQFIRKYDMERHIRIHTGEKPFICKTCLETFIRKDTLKTHRWRSGCNRRQPAACELVDTMSPSSSRPDINQ</sequence>
<comment type="subcellular location">
    <subcellularLocation>
        <location evidence="1">Nucleus</location>
    </subcellularLocation>
</comment>
<dbReference type="SMART" id="SM00355">
    <property type="entry name" value="ZnF_C2H2"/>
    <property type="match status" value="1"/>
</dbReference>
<dbReference type="GO" id="GO:0008270">
    <property type="term" value="F:zinc ion binding"/>
    <property type="evidence" value="ECO:0007669"/>
    <property type="project" value="UniProtKB-KW"/>
</dbReference>
<evidence type="ECO:0000256" key="6">
    <source>
        <dbReference type="ARBA" id="ARBA00023242"/>
    </source>
</evidence>
<name>A0A4V1J491_9FUNG</name>
<dbReference type="InterPro" id="IPR036236">
    <property type="entry name" value="Znf_C2H2_sf"/>
</dbReference>
<gene>
    <name evidence="9" type="ORF">BJ085DRAFT_14849</name>
</gene>
<evidence type="ECO:0000259" key="8">
    <source>
        <dbReference type="PROSITE" id="PS50157"/>
    </source>
</evidence>
<dbReference type="EMBL" id="ML003087">
    <property type="protein sequence ID" value="RKP34739.1"/>
    <property type="molecule type" value="Genomic_DNA"/>
</dbReference>
<dbReference type="SUPFAM" id="SSF57667">
    <property type="entry name" value="beta-beta-alpha zinc fingers"/>
    <property type="match status" value="1"/>
</dbReference>
<proteinExistence type="predicted"/>
<keyword evidence="3" id="KW-0677">Repeat</keyword>
<dbReference type="PANTHER" id="PTHR24394:SF29">
    <property type="entry name" value="MYONEURIN"/>
    <property type="match status" value="1"/>
</dbReference>
<accession>A0A4V1J491</accession>
<feature type="non-terminal residue" evidence="9">
    <location>
        <position position="1"/>
    </location>
</feature>
<dbReference type="PROSITE" id="PS50157">
    <property type="entry name" value="ZINC_FINGER_C2H2_2"/>
    <property type="match status" value="1"/>
</dbReference>
<keyword evidence="6" id="KW-0539">Nucleus</keyword>
<evidence type="ECO:0000256" key="3">
    <source>
        <dbReference type="ARBA" id="ARBA00022737"/>
    </source>
</evidence>
<dbReference type="Gene3D" id="3.30.160.60">
    <property type="entry name" value="Classic Zinc Finger"/>
    <property type="match status" value="2"/>
</dbReference>
<dbReference type="GO" id="GO:0005634">
    <property type="term" value="C:nucleus"/>
    <property type="evidence" value="ECO:0007669"/>
    <property type="project" value="UniProtKB-SubCell"/>
</dbReference>
<keyword evidence="10" id="KW-1185">Reference proteome</keyword>
<evidence type="ECO:0000256" key="7">
    <source>
        <dbReference type="PROSITE-ProRule" id="PRU00042"/>
    </source>
</evidence>
<dbReference type="PROSITE" id="PS00028">
    <property type="entry name" value="ZINC_FINGER_C2H2_1"/>
    <property type="match status" value="1"/>
</dbReference>
<dbReference type="GO" id="GO:0000981">
    <property type="term" value="F:DNA-binding transcription factor activity, RNA polymerase II-specific"/>
    <property type="evidence" value="ECO:0007669"/>
    <property type="project" value="TreeGrafter"/>
</dbReference>
<dbReference type="AlphaFoldDB" id="A0A4V1J491"/>